<dbReference type="Gene3D" id="3.40.50.150">
    <property type="entry name" value="Vaccinia Virus protein VP39"/>
    <property type="match status" value="1"/>
</dbReference>
<gene>
    <name evidence="2" type="ORF">ACFQDI_22465</name>
</gene>
<evidence type="ECO:0000313" key="3">
    <source>
        <dbReference type="Proteomes" id="UP001596052"/>
    </source>
</evidence>
<dbReference type="SUPFAM" id="SSF53335">
    <property type="entry name" value="S-adenosyl-L-methionine-dependent methyltransferases"/>
    <property type="match status" value="1"/>
</dbReference>
<dbReference type="GO" id="GO:0032259">
    <property type="term" value="P:methylation"/>
    <property type="evidence" value="ECO:0007669"/>
    <property type="project" value="UniProtKB-KW"/>
</dbReference>
<keyword evidence="2" id="KW-0808">Transferase</keyword>
<dbReference type="RefSeq" id="WP_377171191.1">
    <property type="nucleotide sequence ID" value="NZ_JBHSMQ010000011.1"/>
</dbReference>
<sequence length="271" mass="29961">MLSTESKIRLARLFYRLLKLSGFQDRQTVTRSGVRYQLDLREGIDLSIFLFGGFQNHVLSVSPGAVDAVILDVGANIGAITLPLARRHPSAQIHSFEPTCYALEKLRRNLELNPSLSSRVTVNPCFVGATSGTLLEAKAYSSWRLDDTAGAEVHDVHFGLKMEAVATRTSLDDYVEVHQIPKVHLIKIDTDGHEYEVLAGAQKLLAASRPRIILEMCPYLLEENRLTLKDYADVLGAGYRMTALHTGRPFDEKALARVSRRGGIDVLASAC</sequence>
<dbReference type="InterPro" id="IPR052514">
    <property type="entry name" value="SAM-dependent_MTase"/>
</dbReference>
<keyword evidence="2" id="KW-0489">Methyltransferase</keyword>
<dbReference type="EMBL" id="JBHSMQ010000011">
    <property type="protein sequence ID" value="MFC5457649.1"/>
    <property type="molecule type" value="Genomic_DNA"/>
</dbReference>
<evidence type="ECO:0000259" key="1">
    <source>
        <dbReference type="Pfam" id="PF05050"/>
    </source>
</evidence>
<feature type="domain" description="Methyltransferase FkbM" evidence="1">
    <location>
        <begin position="72"/>
        <end position="228"/>
    </location>
</feature>
<dbReference type="InterPro" id="IPR006342">
    <property type="entry name" value="FkbM_mtfrase"/>
</dbReference>
<organism evidence="2 3">
    <name type="scientific">Prosthecobacter fluviatilis</name>
    <dbReference type="NCBI Taxonomy" id="445931"/>
    <lineage>
        <taxon>Bacteria</taxon>
        <taxon>Pseudomonadati</taxon>
        <taxon>Verrucomicrobiota</taxon>
        <taxon>Verrucomicrobiia</taxon>
        <taxon>Verrucomicrobiales</taxon>
        <taxon>Verrucomicrobiaceae</taxon>
        <taxon>Prosthecobacter</taxon>
    </lineage>
</organism>
<name>A0ABW0KWA8_9BACT</name>
<dbReference type="Proteomes" id="UP001596052">
    <property type="component" value="Unassembled WGS sequence"/>
</dbReference>
<keyword evidence="3" id="KW-1185">Reference proteome</keyword>
<dbReference type="Pfam" id="PF05050">
    <property type="entry name" value="Methyltransf_21"/>
    <property type="match status" value="1"/>
</dbReference>
<reference evidence="3" key="1">
    <citation type="journal article" date="2019" name="Int. J. Syst. Evol. Microbiol.">
        <title>The Global Catalogue of Microorganisms (GCM) 10K type strain sequencing project: providing services to taxonomists for standard genome sequencing and annotation.</title>
        <authorList>
            <consortium name="The Broad Institute Genomics Platform"/>
            <consortium name="The Broad Institute Genome Sequencing Center for Infectious Disease"/>
            <person name="Wu L."/>
            <person name="Ma J."/>
        </authorList>
    </citation>
    <scope>NUCLEOTIDE SEQUENCE [LARGE SCALE GENOMIC DNA]</scope>
    <source>
        <strain evidence="3">CGMCC 4.1469</strain>
    </source>
</reference>
<dbReference type="GO" id="GO:0008168">
    <property type="term" value="F:methyltransferase activity"/>
    <property type="evidence" value="ECO:0007669"/>
    <property type="project" value="UniProtKB-KW"/>
</dbReference>
<comment type="caution">
    <text evidence="2">The sequence shown here is derived from an EMBL/GenBank/DDBJ whole genome shotgun (WGS) entry which is preliminary data.</text>
</comment>
<dbReference type="PANTHER" id="PTHR34203:SF15">
    <property type="entry name" value="SLL1173 PROTEIN"/>
    <property type="match status" value="1"/>
</dbReference>
<dbReference type="NCBIfam" id="TIGR01444">
    <property type="entry name" value="fkbM_fam"/>
    <property type="match status" value="1"/>
</dbReference>
<evidence type="ECO:0000313" key="2">
    <source>
        <dbReference type="EMBL" id="MFC5457649.1"/>
    </source>
</evidence>
<dbReference type="PANTHER" id="PTHR34203">
    <property type="entry name" value="METHYLTRANSFERASE, FKBM FAMILY PROTEIN"/>
    <property type="match status" value="1"/>
</dbReference>
<accession>A0ABW0KWA8</accession>
<proteinExistence type="predicted"/>
<dbReference type="InterPro" id="IPR029063">
    <property type="entry name" value="SAM-dependent_MTases_sf"/>
</dbReference>
<protein>
    <submittedName>
        <fullName evidence="2">FkbM family methyltransferase</fullName>
    </submittedName>
</protein>